<proteinExistence type="predicted"/>
<protein>
    <submittedName>
        <fullName evidence="1">Uncharacterized protein</fullName>
    </submittedName>
</protein>
<evidence type="ECO:0000313" key="1">
    <source>
        <dbReference type="EMBL" id="GAA2100559.1"/>
    </source>
</evidence>
<dbReference type="EMBL" id="BAAAPE010000023">
    <property type="protein sequence ID" value="GAA2100559.1"/>
    <property type="molecule type" value="Genomic_DNA"/>
</dbReference>
<reference evidence="1 2" key="1">
    <citation type="journal article" date="2019" name="Int. J. Syst. Evol. Microbiol.">
        <title>The Global Catalogue of Microorganisms (GCM) 10K type strain sequencing project: providing services to taxonomists for standard genome sequencing and annotation.</title>
        <authorList>
            <consortium name="The Broad Institute Genomics Platform"/>
            <consortium name="The Broad Institute Genome Sequencing Center for Infectious Disease"/>
            <person name="Wu L."/>
            <person name="Ma J."/>
        </authorList>
    </citation>
    <scope>NUCLEOTIDE SEQUENCE [LARGE SCALE GENOMIC DNA]</scope>
    <source>
        <strain evidence="1 2">JCM 15478</strain>
    </source>
</reference>
<dbReference type="InterPro" id="IPR046214">
    <property type="entry name" value="DUF6247"/>
</dbReference>
<dbReference type="RefSeq" id="WP_344534567.1">
    <property type="nucleotide sequence ID" value="NZ_BAAAPE010000023.1"/>
</dbReference>
<keyword evidence="2" id="KW-1185">Reference proteome</keyword>
<dbReference type="Pfam" id="PF19760">
    <property type="entry name" value="DUF6247"/>
    <property type="match status" value="1"/>
</dbReference>
<sequence>MSEATAAGRPNVPPQPPRTLKALREALELLCPTALPQFDREAADAMSRARTQLAATPMHQMLDQWAHRVAAERLGTARRMDELVQQMEAAESMEAVRPLLAELRQLQDEAEAEAGRA</sequence>
<gene>
    <name evidence="1" type="ORF">GCM10009801_73170</name>
</gene>
<dbReference type="Proteomes" id="UP001500016">
    <property type="component" value="Unassembled WGS sequence"/>
</dbReference>
<organism evidence="1 2">
    <name type="scientific">Streptomyces albiaxialis</name>
    <dbReference type="NCBI Taxonomy" id="329523"/>
    <lineage>
        <taxon>Bacteria</taxon>
        <taxon>Bacillati</taxon>
        <taxon>Actinomycetota</taxon>
        <taxon>Actinomycetes</taxon>
        <taxon>Kitasatosporales</taxon>
        <taxon>Streptomycetaceae</taxon>
        <taxon>Streptomyces</taxon>
    </lineage>
</organism>
<evidence type="ECO:0000313" key="2">
    <source>
        <dbReference type="Proteomes" id="UP001500016"/>
    </source>
</evidence>
<name>A0ABN2WX88_9ACTN</name>
<comment type="caution">
    <text evidence="1">The sequence shown here is derived from an EMBL/GenBank/DDBJ whole genome shotgun (WGS) entry which is preliminary data.</text>
</comment>
<accession>A0ABN2WX88</accession>